<evidence type="ECO:0000313" key="3">
    <source>
        <dbReference type="Proteomes" id="UP001157034"/>
    </source>
</evidence>
<comment type="caution">
    <text evidence="2">The sequence shown here is derived from an EMBL/GenBank/DDBJ whole genome shotgun (WGS) entry which is preliminary data.</text>
</comment>
<organism evidence="2 3">
    <name type="scientific">Pseudolysinimonas kribbensis</name>
    <dbReference type="NCBI Taxonomy" id="433641"/>
    <lineage>
        <taxon>Bacteria</taxon>
        <taxon>Bacillati</taxon>
        <taxon>Actinomycetota</taxon>
        <taxon>Actinomycetes</taxon>
        <taxon>Micrococcales</taxon>
        <taxon>Microbacteriaceae</taxon>
        <taxon>Pseudolysinimonas</taxon>
    </lineage>
</organism>
<dbReference type="InterPro" id="IPR004188">
    <property type="entry name" value="Phe-tRNA_ligase_II_N"/>
</dbReference>
<keyword evidence="3" id="KW-1185">Reference proteome</keyword>
<accession>A0ABQ6K3T4</accession>
<evidence type="ECO:0000259" key="1">
    <source>
        <dbReference type="Pfam" id="PF02912"/>
    </source>
</evidence>
<dbReference type="EMBL" id="BSVB01000001">
    <property type="protein sequence ID" value="GMA93527.1"/>
    <property type="molecule type" value="Genomic_DNA"/>
</dbReference>
<protein>
    <recommendedName>
        <fullName evidence="1">Phenylalanine-tRNA ligase class II N-terminal domain-containing protein</fullName>
    </recommendedName>
</protein>
<dbReference type="SUPFAM" id="SSF46589">
    <property type="entry name" value="tRNA-binding arm"/>
    <property type="match status" value="1"/>
</dbReference>
<evidence type="ECO:0000313" key="2">
    <source>
        <dbReference type="EMBL" id="GMA93527.1"/>
    </source>
</evidence>
<dbReference type="Pfam" id="PF02912">
    <property type="entry name" value="Phe_tRNA-synt_N"/>
    <property type="match status" value="1"/>
</dbReference>
<gene>
    <name evidence="2" type="ORF">GCM10025881_03510</name>
</gene>
<dbReference type="Proteomes" id="UP001157034">
    <property type="component" value="Unassembled WGS sequence"/>
</dbReference>
<dbReference type="InterPro" id="IPR010978">
    <property type="entry name" value="tRNA-bd_arm"/>
</dbReference>
<proteinExistence type="predicted"/>
<feature type="domain" description="Phenylalanine-tRNA ligase class II N-terminal" evidence="1">
    <location>
        <begin position="26"/>
        <end position="66"/>
    </location>
</feature>
<name>A0ABQ6K3T4_9MICO</name>
<reference evidence="3" key="1">
    <citation type="journal article" date="2019" name="Int. J. Syst. Evol. Microbiol.">
        <title>The Global Catalogue of Microorganisms (GCM) 10K type strain sequencing project: providing services to taxonomists for standard genome sequencing and annotation.</title>
        <authorList>
            <consortium name="The Broad Institute Genomics Platform"/>
            <consortium name="The Broad Institute Genome Sequencing Center for Infectious Disease"/>
            <person name="Wu L."/>
            <person name="Ma J."/>
        </authorList>
    </citation>
    <scope>NUCLEOTIDE SEQUENCE [LARGE SCALE GENOMIC DNA]</scope>
    <source>
        <strain evidence="3">NBRC 108894</strain>
    </source>
</reference>
<sequence>MSEAITEPAVEAAVEAALAAIAGAHDAAALRAARAEHAGETSALARFNAAIRDLPGDQKAAAGKLVGGGARV</sequence>